<dbReference type="PROSITE" id="PS51318">
    <property type="entry name" value="TAT"/>
    <property type="match status" value="1"/>
</dbReference>
<name>A0A481RKJ7_HALEZ</name>
<feature type="transmembrane region" description="Helical" evidence="2">
    <location>
        <begin position="17"/>
        <end position="39"/>
    </location>
</feature>
<sequence length="617" mass="65523">MTDDNNPKLYDLSRRRVLAGLGAVGIASAGAGVGTSAFFSDQEDFEGNELTAGELDMLVDWEEHYYDGSAGRELVELVPEDEIDILDDNQYILPAVDNPDARSIALRFLGDGTFQENKDAFWEATSIEALPDSDDDGIQDDFTDDQVCNGEAGLTDVGNADAETRGEGLFSPNRTSNDVTTPGDPLINLGDVKPGDFGEVTFSFHLCDNPGYVWMNGMLNEEFTGEGIITEPERNDPDEIDGVVELLDEMEVRIWYDPDCDNQVERRGEVDIMLAIDTSGSIRADEDGVDEQQALIDGVDTFVDALPTDGSAQVGAVSFGGGSVTGLSGLGTPDGFSLPSLSFESNTPMPGAIDIADQVLDDQGRADALPVVVVVTDGGPNYGMDGDNPDPSYSASVGGTSYSAPRGPGFSADDGSPGYDNDDSASGTVTEGEQDETALVADAVKAGPDGSRIAVLNIAPGTVELGGGRDLSDYLEDEIASAGFYNEIPVTNFADVADDIAAEVVVQEEVFFNGNLRTALDALSGNEGRGVPLDGDRATTFDELSDPEDDPNRDPFTGEGVTHCVGFQWWLPVNHANQIQGDMVGFDIGFYAEQSRHNTGVGMIPEDEDQTPTEVVD</sequence>
<dbReference type="CDD" id="cd00198">
    <property type="entry name" value="vWFA"/>
    <property type="match status" value="1"/>
</dbReference>
<feature type="region of interest" description="Disordered" evidence="1">
    <location>
        <begin position="380"/>
        <end position="434"/>
    </location>
</feature>
<dbReference type="KEGG" id="hezz:EO776_17960"/>
<proteinExistence type="predicted"/>
<dbReference type="InterPro" id="IPR002035">
    <property type="entry name" value="VWF_A"/>
</dbReference>
<keyword evidence="4" id="KW-0614">Plasmid</keyword>
<feature type="domain" description="VWFA" evidence="3">
    <location>
        <begin position="269"/>
        <end position="508"/>
    </location>
</feature>
<keyword evidence="2" id="KW-1133">Transmembrane helix</keyword>
<keyword evidence="2" id="KW-0472">Membrane</keyword>
<geneLocation type="plasmid" evidence="5">
    <name>megaPlasmid</name>
</geneLocation>
<dbReference type="Pfam" id="PF13519">
    <property type="entry name" value="VWA_2"/>
    <property type="match status" value="1"/>
</dbReference>
<dbReference type="EMBL" id="CP034941">
    <property type="protein sequence ID" value="QAY21813.1"/>
    <property type="molecule type" value="Genomic_DNA"/>
</dbReference>
<evidence type="ECO:0000259" key="3">
    <source>
        <dbReference type="SMART" id="SM00327"/>
    </source>
</evidence>
<dbReference type="GeneID" id="301361734"/>
<dbReference type="SUPFAM" id="SSF53300">
    <property type="entry name" value="vWA-like"/>
    <property type="match status" value="1"/>
</dbReference>
<feature type="compositionally biased region" description="Polar residues" evidence="1">
    <location>
        <begin position="391"/>
        <end position="403"/>
    </location>
</feature>
<evidence type="ECO:0000313" key="5">
    <source>
        <dbReference type="Proteomes" id="UP000293073"/>
    </source>
</evidence>
<evidence type="ECO:0000313" key="4">
    <source>
        <dbReference type="EMBL" id="QAY21813.1"/>
    </source>
</evidence>
<evidence type="ECO:0000256" key="2">
    <source>
        <dbReference type="SAM" id="Phobius"/>
    </source>
</evidence>
<dbReference type="RefSeq" id="WP_129452630.1">
    <property type="nucleotide sequence ID" value="NZ_CP034941.1"/>
</dbReference>
<dbReference type="InterPro" id="IPR006311">
    <property type="entry name" value="TAT_signal"/>
</dbReference>
<dbReference type="Proteomes" id="UP000293073">
    <property type="component" value="Plasmid megaplasmid"/>
</dbReference>
<dbReference type="SMART" id="SM00327">
    <property type="entry name" value="VWA"/>
    <property type="match status" value="1"/>
</dbReference>
<dbReference type="Gene3D" id="3.40.50.410">
    <property type="entry name" value="von Willebrand factor, type A domain"/>
    <property type="match status" value="1"/>
</dbReference>
<dbReference type="AlphaFoldDB" id="A0A481RKJ7"/>
<dbReference type="InterPro" id="IPR023833">
    <property type="entry name" value="Signal_pept_SipW-depend-type"/>
</dbReference>
<accession>A0A481RKJ7</accession>
<keyword evidence="2" id="KW-0812">Transmembrane</keyword>
<organism evidence="4 5">
    <name type="scientific">Halorubrum ezzemoulense</name>
    <name type="common">Halorubrum chaoviator</name>
    <dbReference type="NCBI Taxonomy" id="337243"/>
    <lineage>
        <taxon>Archaea</taxon>
        <taxon>Methanobacteriati</taxon>
        <taxon>Methanobacteriota</taxon>
        <taxon>Stenosarchaea group</taxon>
        <taxon>Halobacteria</taxon>
        <taxon>Halobacteriales</taxon>
        <taxon>Haloferacaceae</taxon>
        <taxon>Halorubrum</taxon>
    </lineage>
</organism>
<evidence type="ECO:0000256" key="1">
    <source>
        <dbReference type="SAM" id="MobiDB-lite"/>
    </source>
</evidence>
<dbReference type="InterPro" id="IPR036465">
    <property type="entry name" value="vWFA_dom_sf"/>
</dbReference>
<feature type="region of interest" description="Disordered" evidence="1">
    <location>
        <begin position="154"/>
        <end position="184"/>
    </location>
</feature>
<gene>
    <name evidence="4" type="ORF">EO776_17960</name>
</gene>
<reference evidence="5" key="1">
    <citation type="submission" date="2019-01" db="EMBL/GenBank/DDBJ databases">
        <title>Complete genome of Halorubrum ezzemoulense strain FB21.</title>
        <authorList>
            <person name="Feng Y."/>
            <person name="Louyakis A.S."/>
            <person name="Papke R.T."/>
            <person name="Gogarten J.P."/>
        </authorList>
    </citation>
    <scope>NUCLEOTIDE SEQUENCE [LARGE SCALE GENOMIC DNA]</scope>
    <source>
        <strain evidence="5">Fb21</strain>
        <plasmid evidence="5">megaPlasmid</plasmid>
    </source>
</reference>
<feature type="region of interest" description="Disordered" evidence="1">
    <location>
        <begin position="524"/>
        <end position="558"/>
    </location>
</feature>
<protein>
    <submittedName>
        <fullName evidence="4">VWA domain-containing protein</fullName>
    </submittedName>
</protein>
<dbReference type="NCBIfam" id="TIGR04088">
    <property type="entry name" value="cognate_SipW"/>
    <property type="match status" value="1"/>
</dbReference>